<sequence>MTALQVKEKFLQPCPDFFQNHLNAPHSDKDMESLLEADEELQTLANSYVERNGGVTQYLKLCKILNHLSAKFCETNERIIFLDHHTANLNNHPNGHFDCSPDIPAVLSSRLSTYGTFTGPCKCAEWPDLESVAEVKGDQDYKVGPGQLAAYLGLANQARPDKVGLYGLSISPHGYQIQYSDAGGLTTSPHFDWENLVPLASYVYTLYVPIKGRPNCDPTITRSAARIAGKPTWDVTFKGETYPACEVKLVGQPWKRMTWVAQTAGEFPTVIKDSYWAYGRTFKEGELYDLLQPDGKPAPGFVRVIASGDVFYDEEPVTSVNIEPHVYRVKTRVIMGTSGDPLIRTPNIQRFLMAMYDILEAHRWAVKERNIIHRDIGQANIIVNPKDKLNRNLSEDTRPKFIQEVLTRKPHAPPVARLFDMDNAAENDRESAQSAAFKNSLERSADYEHLRHRTGTPRYMARAVTIGACLSYMWTQFQSMPSLPPDLCGFYKDAHKDVEVDSIRLLEDQDSTTTHGVKWIPSKATTRDFQHLPRHDAESVYWVIVVFLLHAIPRGHSPEDDENRDQLAAAWNLISSHEIKSTLGALASDVRGTFFWSPGIWNVTLHRELVCLAPMMLELGEQVAPEYEYLQPPPDPFHLHEALQRILLKFTVQFTGDADIPLNTEESRVILVPKEVPDLRASTEVSLDGQHLQLAGRRSHLSASQGTYTSGHKRKRSESIASDSAASSWATSKPLRWIAKLLRGDRQPEEEVSGQPPEDVVEKRRRKH</sequence>
<dbReference type="AlphaFoldDB" id="A0A9P6A2T9"/>
<dbReference type="Pfam" id="PF17667">
    <property type="entry name" value="Pkinase_fungal"/>
    <property type="match status" value="1"/>
</dbReference>
<gene>
    <name evidence="3" type="ORF">BDN71DRAFT_1444231</name>
</gene>
<evidence type="ECO:0000256" key="1">
    <source>
        <dbReference type="SAM" id="MobiDB-lite"/>
    </source>
</evidence>
<evidence type="ECO:0000313" key="3">
    <source>
        <dbReference type="EMBL" id="KAF9497818.1"/>
    </source>
</evidence>
<feature type="region of interest" description="Disordered" evidence="1">
    <location>
        <begin position="744"/>
        <end position="768"/>
    </location>
</feature>
<dbReference type="Gene3D" id="1.10.510.10">
    <property type="entry name" value="Transferase(Phosphotransferase) domain 1"/>
    <property type="match status" value="1"/>
</dbReference>
<accession>A0A9P6A2T9</accession>
<name>A0A9P6A2T9_PLEER</name>
<dbReference type="EMBL" id="MU154541">
    <property type="protein sequence ID" value="KAF9497818.1"/>
    <property type="molecule type" value="Genomic_DNA"/>
</dbReference>
<dbReference type="Proteomes" id="UP000807025">
    <property type="component" value="Unassembled WGS sequence"/>
</dbReference>
<dbReference type="SUPFAM" id="SSF56112">
    <property type="entry name" value="Protein kinase-like (PK-like)"/>
    <property type="match status" value="1"/>
</dbReference>
<evidence type="ECO:0000259" key="2">
    <source>
        <dbReference type="Pfam" id="PF17667"/>
    </source>
</evidence>
<dbReference type="OrthoDB" id="5569250at2759"/>
<keyword evidence="4" id="KW-1185">Reference proteome</keyword>
<reference evidence="3" key="1">
    <citation type="submission" date="2020-11" db="EMBL/GenBank/DDBJ databases">
        <authorList>
            <consortium name="DOE Joint Genome Institute"/>
            <person name="Ahrendt S."/>
            <person name="Riley R."/>
            <person name="Andreopoulos W."/>
            <person name="Labutti K."/>
            <person name="Pangilinan J."/>
            <person name="Ruiz-Duenas F.J."/>
            <person name="Barrasa J.M."/>
            <person name="Sanchez-Garcia M."/>
            <person name="Camarero S."/>
            <person name="Miyauchi S."/>
            <person name="Serrano A."/>
            <person name="Linde D."/>
            <person name="Babiker R."/>
            <person name="Drula E."/>
            <person name="Ayuso-Fernandez I."/>
            <person name="Pacheco R."/>
            <person name="Padilla G."/>
            <person name="Ferreira P."/>
            <person name="Barriuso J."/>
            <person name="Kellner H."/>
            <person name="Castanera R."/>
            <person name="Alfaro M."/>
            <person name="Ramirez L."/>
            <person name="Pisabarro A.G."/>
            <person name="Kuo A."/>
            <person name="Tritt A."/>
            <person name="Lipzen A."/>
            <person name="He G."/>
            <person name="Yan M."/>
            <person name="Ng V."/>
            <person name="Cullen D."/>
            <person name="Martin F."/>
            <person name="Rosso M.-N."/>
            <person name="Henrissat B."/>
            <person name="Hibbett D."/>
            <person name="Martinez A.T."/>
            <person name="Grigoriev I.V."/>
        </authorList>
    </citation>
    <scope>NUCLEOTIDE SEQUENCE</scope>
    <source>
        <strain evidence="3">ATCC 90797</strain>
    </source>
</reference>
<dbReference type="InterPro" id="IPR011009">
    <property type="entry name" value="Kinase-like_dom_sf"/>
</dbReference>
<protein>
    <recommendedName>
        <fullName evidence="2">Fungal-type protein kinase domain-containing protein</fullName>
    </recommendedName>
</protein>
<feature type="compositionally biased region" description="Low complexity" evidence="1">
    <location>
        <begin position="719"/>
        <end position="731"/>
    </location>
</feature>
<feature type="region of interest" description="Disordered" evidence="1">
    <location>
        <begin position="696"/>
        <end position="731"/>
    </location>
</feature>
<feature type="domain" description="Fungal-type protein kinase" evidence="2">
    <location>
        <begin position="327"/>
        <end position="545"/>
    </location>
</feature>
<evidence type="ECO:0000313" key="4">
    <source>
        <dbReference type="Proteomes" id="UP000807025"/>
    </source>
</evidence>
<proteinExistence type="predicted"/>
<feature type="compositionally biased region" description="Polar residues" evidence="1">
    <location>
        <begin position="701"/>
        <end position="710"/>
    </location>
</feature>
<organism evidence="3 4">
    <name type="scientific">Pleurotus eryngii</name>
    <name type="common">Boletus of the steppes</name>
    <dbReference type="NCBI Taxonomy" id="5323"/>
    <lineage>
        <taxon>Eukaryota</taxon>
        <taxon>Fungi</taxon>
        <taxon>Dikarya</taxon>
        <taxon>Basidiomycota</taxon>
        <taxon>Agaricomycotina</taxon>
        <taxon>Agaricomycetes</taxon>
        <taxon>Agaricomycetidae</taxon>
        <taxon>Agaricales</taxon>
        <taxon>Pleurotineae</taxon>
        <taxon>Pleurotaceae</taxon>
        <taxon>Pleurotus</taxon>
    </lineage>
</organism>
<dbReference type="InterPro" id="IPR040976">
    <property type="entry name" value="Pkinase_fungal"/>
</dbReference>
<comment type="caution">
    <text evidence="3">The sequence shown here is derived from an EMBL/GenBank/DDBJ whole genome shotgun (WGS) entry which is preliminary data.</text>
</comment>